<proteinExistence type="predicted"/>
<dbReference type="NCBIfam" id="TIGR04189">
    <property type="entry name" value="surface_SprA"/>
    <property type="match status" value="1"/>
</dbReference>
<dbReference type="InterPro" id="IPR026377">
    <property type="entry name" value="Cell_surface_SprA"/>
</dbReference>
<feature type="region of interest" description="Disordered" evidence="1">
    <location>
        <begin position="14"/>
        <end position="35"/>
    </location>
</feature>
<comment type="caution">
    <text evidence="3">The sequence shown here is derived from an EMBL/GenBank/DDBJ whole genome shotgun (WGS) entry which is preliminary data.</text>
</comment>
<reference evidence="3" key="2">
    <citation type="journal article" date="2021" name="PeerJ">
        <title>Extensive microbial diversity within the chicken gut microbiome revealed by metagenomics and culture.</title>
        <authorList>
            <person name="Gilroy R."/>
            <person name="Ravi A."/>
            <person name="Getino M."/>
            <person name="Pursley I."/>
            <person name="Horton D.L."/>
            <person name="Alikhan N.F."/>
            <person name="Baker D."/>
            <person name="Gharbi K."/>
            <person name="Hall N."/>
            <person name="Watson M."/>
            <person name="Adriaenssens E.M."/>
            <person name="Foster-Nyarko E."/>
            <person name="Jarju S."/>
            <person name="Secka A."/>
            <person name="Antonio M."/>
            <person name="Oren A."/>
            <person name="Chaudhuri R.R."/>
            <person name="La Ragione R."/>
            <person name="Hildebrand F."/>
            <person name="Pallen M.J."/>
        </authorList>
    </citation>
    <scope>NUCLEOTIDE SEQUENCE</scope>
    <source>
        <strain evidence="3">G3-3990</strain>
    </source>
</reference>
<dbReference type="EMBL" id="JADIMG010000087">
    <property type="protein sequence ID" value="MBO8460479.1"/>
    <property type="molecule type" value="Genomic_DNA"/>
</dbReference>
<protein>
    <submittedName>
        <fullName evidence="3">Cell surface protein SprA</fullName>
    </submittedName>
</protein>
<gene>
    <name evidence="3" type="primary">sprA</name>
    <name evidence="3" type="ORF">IAA73_09130</name>
</gene>
<dbReference type="Proteomes" id="UP000823641">
    <property type="component" value="Unassembled WGS sequence"/>
</dbReference>
<evidence type="ECO:0000313" key="4">
    <source>
        <dbReference type="Proteomes" id="UP000823641"/>
    </source>
</evidence>
<feature type="compositionally biased region" description="Polar residues" evidence="1">
    <location>
        <begin position="26"/>
        <end position="35"/>
    </location>
</feature>
<dbReference type="InterPro" id="IPR025684">
    <property type="entry name" value="SprA_N_dom"/>
</dbReference>
<organism evidence="3 4">
    <name type="scientific">Candidatus Gallipaludibacter merdavium</name>
    <dbReference type="NCBI Taxonomy" id="2840839"/>
    <lineage>
        <taxon>Bacteria</taxon>
        <taxon>Pseudomonadati</taxon>
        <taxon>Bacteroidota</taxon>
        <taxon>Bacteroidia</taxon>
        <taxon>Bacteroidales</taxon>
        <taxon>Candidatus Gallipaludibacter</taxon>
    </lineage>
</organism>
<feature type="domain" description="Gliding motility protein SprA N-terminal" evidence="2">
    <location>
        <begin position="70"/>
        <end position="352"/>
    </location>
</feature>
<evidence type="ECO:0000313" key="3">
    <source>
        <dbReference type="EMBL" id="MBO8460479.1"/>
    </source>
</evidence>
<evidence type="ECO:0000256" key="1">
    <source>
        <dbReference type="SAM" id="MobiDB-lite"/>
    </source>
</evidence>
<evidence type="ECO:0000259" key="2">
    <source>
        <dbReference type="Pfam" id="PF14349"/>
    </source>
</evidence>
<name>A0A9D9HVN3_9BACT</name>
<reference evidence="3" key="1">
    <citation type="submission" date="2020-10" db="EMBL/GenBank/DDBJ databases">
        <authorList>
            <person name="Gilroy R."/>
        </authorList>
    </citation>
    <scope>NUCLEOTIDE SEQUENCE</scope>
    <source>
        <strain evidence="3">G3-3990</strain>
    </source>
</reference>
<accession>A0A9D9HVN3</accession>
<sequence length="2470" mass="278546">MYLALAQTATIGQVPAQETTTEDDTVGTSVETGNSGETTVHAKQYKHDEYTDLQRTNSPFDLKDPDNIRTAVEYDPETGYYIMHTRVGDTEIATPFMMTEEEYRNYSGQQAIQQYWKEKQNTGEPNNEAKFDLTDIKFNIGPADKIFGPGGVQLKTQGSAEMKFALNHTQLDNPALTQRARNNTVLDFDTKIQLSVNGKVGDKVNFNMNYNTEATFDQDQQMLKLNYKGKEDDIIQTLEAGNVSMQLNSSLITGSSSLFGIRTDLKFGKLSVQAIASQQNSESQTVSSEGGAQMTEFEVSIDNYDENRHFFLAHYFRDNFDKAMSNLPHITSGITINRIEVWVTNKRGTFDQARNIVAFMDLGETQHMDNSHWVAQGGQAIPYNKANNLYDEVITLPNVRDIQYTNSVLDDAYGAFGIIGGEDYEKIESARLLTSSEYTLNSELGFISLRSALNADEVLAVAFEYTYGGKVYQVGEFSTDAVEAPNALVLKLLKGTSQSPGLGTWNLMMKNVYSLGAMQMQQEDFELFVAYKNDSVGTELQYISEGNIKNKNLLRVMNLDRLDSRNNPNPDGKFDYVEGYTAISSTGRIIFPVLEPFGSHLRKAIGNDAIADKYVYQELYDSTLVIAQEYSEKNKFILKGEYKGSSGSEIRLNAMNIPRGSVVVTAGGATLVENVDYTVDYMMGTVTILNQSILDSGTNIDVRLENQSTFSMQRKSLFGTHLEYAFTKDLSVGATIMHMSELPLTTKVNTGSEPLANTIWGMNAAWKTESQWLTNMIDKLPWTTATQPSTFAVNAEFAQLIPGHSKTISEAGLAYIDDFESTKTNIDIHYPYYWCLASTPYNPNGGLFPEAALSNNTDYGKNRALLSWYTVDQILVIPQRNTPDHLSNDADARSDHRVRTVAEQEIFPNRETLANETSRLSVLNLSYYPTERGPYNVDVDGMNADGTLANPKQRWGGMMRKLDVTDFESSNIEYVEFWMMDPFLTNSGEGYSGGDLYLNLGDVSEDILKDGKKSFEHGLPIDGSDKDTETTVWGRVPKTQSTVRAFDNTSGAREHQDVGLNGLSTEQEFLFPTYKDYVDALRAKLTPAAIEKMEADPFSPLNDPAGDNYHYYRGTDYDEQEKSILDRYKYYNGTEGNSPATENSTESYGTAATLSPDIEDINNDNTVNEYEKYYQYRIRITPDAMQVGTNYITDMITSEVELANGKTEQVKWYQFKVPIREYTEKVGSIRNFKSIRFIRLFLTGFEEETHLRLGTMDLVRGEWRSYTKALYDPQNPPISNGTLDVQAVNYEENSTKTPVNYVLPPGVSRQTDPGQMQIIQQNEQAMVLRVNNLAPGDARAVYKNTGYDMRMYKRLQMFVHAEKMVDDTRDLEDYELTCFIRLGSDMVNNYYEYEIPLKLTEPGTYQNDKTEDREAVWLPENMFDFAFEKLTDAKLQRNKAKRSGTTNVSNSTPYTIYDEENSKNKITVVGNPTLEEVENIMIGIRNASEEIRSGEIWVNELRMSEFDEEGGWAALANMSLGLSDIGQVNVSGRFESAGFGSIESNMLNRRMEDQFQISVSAALEAGRLFPEKAKLQIPLYYAYTNETLSPKYNPLDTDIELSDALDMLDTQEEKDSLKALSQTVATSHNFSLTGAKVNIKSKKKPMFYDPANFSISYSYNKQMEHDAEIEQDVNKEHRGSLNYSYSFNPQPWEPFKNIKALNKKAYKLIKEFNIYYLPQSWSFSTEMYRTFSQTSLRNFNTADTGSEPMDLTFSKEFMWNRQFDFKYDFSRTLKFSLQTAMNSNIEEAYFTPEIGKEYYEAWRDTVMASIAKLGTPYTYQQVFTASWNVPINKIPALDWITANGSYNATYSWNRTAELEGDIDLGNMVSSLASWQVDGQMNFENLYNKSKYLKSINQRYGGRTRATKRKFQSKNYSQTVNCEAKEPVRINHKLNAAKIAVTVTDKAGKEIKINYKSTNNSTIELTSPVKLDSALLTIVTIDPNARSIGQQIGEMSLRFLMMIRKVSATYRVTNSLVVPGFYPEAGFMGQSGMGGGLYAPGYDFAFGFIDDQFMEKASSRGWLSMNDSIVQPATAAYTSDFDIKINLEPIPGLKIDLNGKRYEANTTSIQYMYEGMPETFTGSYNITQIALTTAFSSIGNAKNNYSSKNYERFLEYRDIMTDRLQQKYDAIGNYPTTGFLSSDNSSLSGKPYDRQNGTVDKGSGDVMIPAFLAAYTGRDINKINTNPFLGILSIMPNWRVSYDGLSRIPWVKENFKSVSLTHAYTCKYSIGSYTSFSTWVSANNSDNSLGFIRDVQTENPLPSSAYDISSVSLTEQFSPLIGLNMTMKNSITAKAEYRKQRNLALNVSSAQMVEGATDEFVIGLGYTIKEFDLILKLKSNKQKKIKNDLKVSADVSYKDVKSILRKIEENVAQASSGNKVWSIKIMADYVLSSKINLQFFYDRQSTIPLISSSFPVATDNFGVNIKLMLTR</sequence>
<feature type="domain" description="Gliding motility protein SprA N-terminal" evidence="2">
    <location>
        <begin position="1076"/>
        <end position="1605"/>
    </location>
</feature>
<dbReference type="Pfam" id="PF14349">
    <property type="entry name" value="SprA_N"/>
    <property type="match status" value="2"/>
</dbReference>